<protein>
    <submittedName>
        <fullName evidence="1">Uncharacterized protein</fullName>
    </submittedName>
</protein>
<evidence type="ECO:0000313" key="2">
    <source>
        <dbReference type="Proteomes" id="UP001212823"/>
    </source>
</evidence>
<dbReference type="AlphaFoldDB" id="A0AAP3Q089"/>
<gene>
    <name evidence="1" type="ORF">PNE45_00335</name>
</gene>
<reference evidence="1" key="1">
    <citation type="submission" date="2023-01" db="EMBL/GenBank/DDBJ databases">
        <title>Human gut microbiome strain richness.</title>
        <authorList>
            <person name="Chen-Liaw A."/>
        </authorList>
    </citation>
    <scope>NUCLEOTIDE SEQUENCE</scope>
    <source>
        <strain evidence="1">1001283st1_D2_1001283B150209_150212</strain>
    </source>
</reference>
<organism evidence="1 2">
    <name type="scientific">Agathobacter rectalis</name>
    <dbReference type="NCBI Taxonomy" id="39491"/>
    <lineage>
        <taxon>Bacteria</taxon>
        <taxon>Bacillati</taxon>
        <taxon>Bacillota</taxon>
        <taxon>Clostridia</taxon>
        <taxon>Lachnospirales</taxon>
        <taxon>Lachnospiraceae</taxon>
        <taxon>Agathobacter</taxon>
    </lineage>
</organism>
<proteinExistence type="predicted"/>
<dbReference type="EMBL" id="JAQLYE010000001">
    <property type="protein sequence ID" value="MDB8016478.1"/>
    <property type="molecule type" value="Genomic_DNA"/>
</dbReference>
<sequence>MQVNNRLQEESFRYTADKKNMSFRVDDIEKLSDINTYCDKINESIIFNDNIWGIEVEADVELADWVYSSIGTGGTDDRRIVAEILSKQGFEKTAGNSILISLGEWKDSVSSVKEYVINRRKILSKINNPNEYFDFMKSCFIDSCFADDILAEMKHIQNFPDHAEEITKNLAVLNDEAIKLYCRYKNNLKIAIDEISTKLLACSLDPAHRDSLWFSFTYEDIHTDVRCEPHLKLIRNDSDLRIYFYWKDDRIANGKKVLIGRIGRHPWSK</sequence>
<comment type="caution">
    <text evidence="1">The sequence shown here is derived from an EMBL/GenBank/DDBJ whole genome shotgun (WGS) entry which is preliminary data.</text>
</comment>
<evidence type="ECO:0000313" key="1">
    <source>
        <dbReference type="EMBL" id="MDB8016478.1"/>
    </source>
</evidence>
<dbReference type="Proteomes" id="UP001212823">
    <property type="component" value="Unassembled WGS sequence"/>
</dbReference>
<dbReference type="RefSeq" id="WP_281682311.1">
    <property type="nucleotide sequence ID" value="NZ_DAWECY010000004.1"/>
</dbReference>
<name>A0AAP3Q089_9FIRM</name>
<accession>A0AAP3Q089</accession>